<dbReference type="EMBL" id="KN714666">
    <property type="protein sequence ID" value="KUI52616.1"/>
    <property type="molecule type" value="Genomic_DNA"/>
</dbReference>
<name>A0A194ULS9_CYTMA</name>
<proteinExistence type="predicted"/>
<accession>A0A194ULS9</accession>
<evidence type="ECO:0000313" key="2">
    <source>
        <dbReference type="Proteomes" id="UP000078576"/>
    </source>
</evidence>
<organism evidence="1 2">
    <name type="scientific">Cytospora mali</name>
    <name type="common">Apple Valsa canker fungus</name>
    <name type="synonym">Valsa mali</name>
    <dbReference type="NCBI Taxonomy" id="578113"/>
    <lineage>
        <taxon>Eukaryota</taxon>
        <taxon>Fungi</taxon>
        <taxon>Dikarya</taxon>
        <taxon>Ascomycota</taxon>
        <taxon>Pezizomycotina</taxon>
        <taxon>Sordariomycetes</taxon>
        <taxon>Sordariomycetidae</taxon>
        <taxon>Diaporthales</taxon>
        <taxon>Cytosporaceae</taxon>
        <taxon>Cytospora</taxon>
    </lineage>
</organism>
<gene>
    <name evidence="1" type="ORF">VP1G_10504</name>
</gene>
<sequence>MRQRDQGTGPHLRQEVVIELRHPDGKADEPPADGIQRFLVGDGLLDGADVAEHAVVDAQRDLVLELVVTHDVGAAPVVVEHPCQVGALLGREHLVRVHARHAVDEARDLVVAPEPEDRQRRQAHVVRVLLAQVAHRLPLLAERHGQFLLVQGDGRDGLSAVVLLCLHAEELLRQVDHVVVHEAELPDAPLLGLRDVEDLRGRSGAGLWAHISEPASTEAVDGFGENAGSLWPDDESARVTRRLMPAPAASSARWWECWALPREDDDDDALAFVG</sequence>
<dbReference type="Proteomes" id="UP000078576">
    <property type="component" value="Unassembled WGS sequence"/>
</dbReference>
<protein>
    <submittedName>
        <fullName evidence="1">Uncharacterized protein</fullName>
    </submittedName>
</protein>
<reference evidence="2" key="1">
    <citation type="submission" date="2014-12" db="EMBL/GenBank/DDBJ databases">
        <title>Genome Sequence of Valsa Canker Pathogens Uncovers a Specific Adaption of Colonization on Woody Bark.</title>
        <authorList>
            <person name="Yin Z."/>
            <person name="Liu H."/>
            <person name="Gao X."/>
            <person name="Li Z."/>
            <person name="Song N."/>
            <person name="Ke X."/>
            <person name="Dai Q."/>
            <person name="Wu Y."/>
            <person name="Sun Y."/>
            <person name="Xu J.-R."/>
            <person name="Kang Z.K."/>
            <person name="Wang L."/>
            <person name="Huang L."/>
        </authorList>
    </citation>
    <scope>NUCLEOTIDE SEQUENCE [LARGE SCALE GENOMIC DNA]</scope>
    <source>
        <strain evidence="2">SXYL134</strain>
    </source>
</reference>
<evidence type="ECO:0000313" key="1">
    <source>
        <dbReference type="EMBL" id="KUI52616.1"/>
    </source>
</evidence>
<keyword evidence="2" id="KW-1185">Reference proteome</keyword>
<dbReference type="AlphaFoldDB" id="A0A194ULS9"/>